<feature type="signal peptide" evidence="1">
    <location>
        <begin position="1"/>
        <end position="20"/>
    </location>
</feature>
<keyword evidence="4" id="KW-1185">Reference proteome</keyword>
<feature type="domain" description="DUF4139" evidence="2">
    <location>
        <begin position="205"/>
        <end position="441"/>
    </location>
</feature>
<name>A0ABT3J4A8_9RHOB</name>
<evidence type="ECO:0000259" key="2">
    <source>
        <dbReference type="Pfam" id="PF13598"/>
    </source>
</evidence>
<protein>
    <submittedName>
        <fullName evidence="3">DUF4139 domain-containing protein</fullName>
    </submittedName>
</protein>
<dbReference type="InterPro" id="IPR011935">
    <property type="entry name" value="CHP02231"/>
</dbReference>
<dbReference type="PANTHER" id="PTHR31005">
    <property type="entry name" value="DUF4139 DOMAIN-CONTAINING PROTEIN"/>
    <property type="match status" value="1"/>
</dbReference>
<organism evidence="3 4">
    <name type="scientific">Defluviimonas salinarum</name>
    <dbReference type="NCBI Taxonomy" id="2992147"/>
    <lineage>
        <taxon>Bacteria</taxon>
        <taxon>Pseudomonadati</taxon>
        <taxon>Pseudomonadota</taxon>
        <taxon>Alphaproteobacteria</taxon>
        <taxon>Rhodobacterales</taxon>
        <taxon>Paracoccaceae</taxon>
        <taxon>Albidovulum</taxon>
    </lineage>
</organism>
<dbReference type="InterPro" id="IPR037291">
    <property type="entry name" value="DUF4139"/>
</dbReference>
<evidence type="ECO:0000313" key="4">
    <source>
        <dbReference type="Proteomes" id="UP001207582"/>
    </source>
</evidence>
<dbReference type="Proteomes" id="UP001207582">
    <property type="component" value="Unassembled WGS sequence"/>
</dbReference>
<comment type="caution">
    <text evidence="3">The sequence shown here is derived from an EMBL/GenBank/DDBJ whole genome shotgun (WGS) entry which is preliminary data.</text>
</comment>
<dbReference type="PANTHER" id="PTHR31005:SF8">
    <property type="entry name" value="DUF4139 DOMAIN-CONTAINING PROTEIN"/>
    <property type="match status" value="1"/>
</dbReference>
<accession>A0ABT3J4A8</accession>
<sequence>MMRLPLLLATTALWAFPALAESAPVRRVTLYDAGLAEISREADDLSGMTLRIPLRDVNDLLKSLTLRGAGITGARILLDGESPVEDAFSSLPIPPDRIGDVEALLAAIPGTRVRVTPQGGASLEGQVMGIVHPAGCGEAPCPALLALKTEGGSIRRIEILPASEIAILDTAVDAALSRGLAALHGAASGDVRDIRVEIDGAGAAELSYVIAAPAWKTAYRAVLSGTGAVDLQAWAVIENATGEDWEDVGLTLSAGSPRTLRSDLHGRSWRFREELVQNQPEERLAKFGDVMASFAQMDGAAMEMEAPMAARAMAAPAPIAADAAASESVAESRFTFPDPVDLPAGKMISLPFLAGSMEARHLSVWRGGLSDRSGHPSLVLEIDNDLPVRLPAGIMTVEDAATGYVGDAIFPLLAPGDGRAVAFGEDAKVRVDEKVSLSRNERSLSVSQGSLLIRDQEVRSVEYRISFLSGEERDLAIEHPLAAGWSVTATEGAPSPRETRDAYGQPLLAFDIRAADGADQVVRIEEASPYDLAYVIADLSAEDILAWSGREMTGETRAYLERAAGLKQEAVAMGREIEAQGALRARLVTDQERFRTMLGSLQKGSEAHQRFLTSLLAREDEIGAADRRIAELSGALAAARKALSDHLSSR</sequence>
<feature type="chain" id="PRO_5045249340" evidence="1">
    <location>
        <begin position="21"/>
        <end position="650"/>
    </location>
</feature>
<keyword evidence="1" id="KW-0732">Signal</keyword>
<evidence type="ECO:0000256" key="1">
    <source>
        <dbReference type="SAM" id="SignalP"/>
    </source>
</evidence>
<reference evidence="3 4" key="1">
    <citation type="submission" date="2022-10" db="EMBL/GenBank/DDBJ databases">
        <title>Defluviimonas sp. CAU 1641 isolated from mud.</title>
        <authorList>
            <person name="Kim W."/>
        </authorList>
    </citation>
    <scope>NUCLEOTIDE SEQUENCE [LARGE SCALE GENOMIC DNA]</scope>
    <source>
        <strain evidence="3 4">CAU 1641</strain>
    </source>
</reference>
<dbReference type="EMBL" id="JAPDOG010000011">
    <property type="protein sequence ID" value="MCW3782525.1"/>
    <property type="molecule type" value="Genomic_DNA"/>
</dbReference>
<dbReference type="Pfam" id="PF13598">
    <property type="entry name" value="DUF4139"/>
    <property type="match status" value="1"/>
</dbReference>
<proteinExistence type="predicted"/>
<evidence type="ECO:0000313" key="3">
    <source>
        <dbReference type="EMBL" id="MCW3782525.1"/>
    </source>
</evidence>
<gene>
    <name evidence="3" type="ORF">OM960_13115</name>
</gene>